<dbReference type="AlphaFoldDB" id="A0A7U7EQC6"/>
<comment type="caution">
    <text evidence="2">The sequence shown here is derived from an EMBL/GenBank/DDBJ whole genome shotgun (WGS) entry which is preliminary data.</text>
</comment>
<dbReference type="PANTHER" id="PTHR43179">
    <property type="entry name" value="RHAMNOSYLTRANSFERASE WBBL"/>
    <property type="match status" value="1"/>
</dbReference>
<accession>A0A7U7EQC6</accession>
<dbReference type="Gene3D" id="3.40.50.2000">
    <property type="entry name" value="Glycogen Phosphorylase B"/>
    <property type="match status" value="1"/>
</dbReference>
<evidence type="ECO:0000259" key="1">
    <source>
        <dbReference type="Pfam" id="PF00535"/>
    </source>
</evidence>
<dbReference type="SUPFAM" id="SSF53448">
    <property type="entry name" value="Nucleotide-diphospho-sugar transferases"/>
    <property type="match status" value="2"/>
</dbReference>
<dbReference type="InterPro" id="IPR001173">
    <property type="entry name" value="Glyco_trans_2-like"/>
</dbReference>
<dbReference type="SUPFAM" id="SSF53756">
    <property type="entry name" value="UDP-Glycosyltransferase/glycogen phosphorylase"/>
    <property type="match status" value="1"/>
</dbReference>
<proteinExistence type="predicted"/>
<protein>
    <recommendedName>
        <fullName evidence="1">Glycosyltransferase 2-like domain-containing protein</fullName>
    </recommendedName>
</protein>
<dbReference type="Pfam" id="PF00535">
    <property type="entry name" value="Glycos_transf_2"/>
    <property type="match status" value="1"/>
</dbReference>
<sequence length="1185" mass="132285">MNSRLHRKPGHPYYILAPDYRESSSGVCVLHYLCHALNLEGFEAYIVGANRVNPDLKTPLLTDAIKKRHKQAGKVPVGVYPEVASGNPLMTPVVVRYILNKEGLIGGNRMGAGIHDLFFYFREEFVDGELAVDLLTLPGTDMEMFSPDPQRGKTSRLLYLNRVSQDAVDFSILPPDVEILSMADPLPLAQLAEKFKSAEVLYSFETSSTCTKAMLCGCPVVALKAKGYEHLAFTEETLKFYRHSGIALDDSTSSLQKAVSGLPIIRDWHAELEERFWDQLVVFTRKTQAQATKEAVSQRFWLDRWLDARVPAETHVQLVNSALEDNPEAPLFQVVIKDLAGDLQKVIATIKSLDNDRCFYRNVKITVLTAIDIPKENSSEELRFIQVDERNLVETLNLIAAEVEFDWLMLVEAGTEFTAAGLQTLAIELLSAPGCRAVYGDELEIDGEGIRTSLLRPGFNLDLLLSYPGAMASHWFFRKETLLALDGFDPGFSEAFELDFILRMVEQGGFAGLAHVDEPLLIAARKSPADKADELRAIGRHLAARGYDDSIVAPVLPGRYRIRYAHKAQPLVSIIIPVDDELARLERCVDSLLEVTRYQNYEVVLVGSLDDSSPVRDWLGNVAAVGAGRVRVERHPGRLDLSAMCNLGASVASGEYLLLLASNTWVTQPEWLDEMLNHGLRPEIGVVGAKVLYRFGPVKHAGIVLGLRGPAGGVFIGEAGDAPGYMSRLQVDQSYSAVSRACMLVRKHLYEEVGGMGGEGIRNDYADVDLCLKIGQAGYLTLWAAHALMRQAGEVLTESVDPSLESQEQQAARVGMYEKWLPVLARDPAYNQNLSISGFGFTPDYSRTREWQPIGQPLLPRVLCHPSDGGGCGHYRLYQPFLAMEREALIEGVSTGQLLAPVELERFAPDSIVYQRQFTPESLLRREEAKTFSGAFRVMDMDDFIPGVPQKSIHYKRIPKDVMDYINKALSLVDRFVVSTEPLAEAFAGLHPDIRVVQNRLPVEWWGHLSSERRVGRKPRVGWAGGSSHTGDLELIFDVVRELAHEVEWVFFGMCPELLRPYIHEFHSGIPIECYPERLASMNLDLALAPLEMNLFNECKSNLRLLEYGACGFPVICTDIVTYRCGMPVTLVKNRTEDWLEAIRMHLADLDATAKAGDALREVVRRDWMLQGDSLLEWRKAWLPS</sequence>
<evidence type="ECO:0000313" key="3">
    <source>
        <dbReference type="Proteomes" id="UP000583387"/>
    </source>
</evidence>
<dbReference type="InterPro" id="IPR029044">
    <property type="entry name" value="Nucleotide-diphossugar_trans"/>
</dbReference>
<dbReference type="PANTHER" id="PTHR43179:SF7">
    <property type="entry name" value="RHAMNOSYLTRANSFERASE WBBL"/>
    <property type="match status" value="1"/>
</dbReference>
<organism evidence="2 3">
    <name type="scientific">Zestomonas carbonaria</name>
    <dbReference type="NCBI Taxonomy" id="2762745"/>
    <lineage>
        <taxon>Bacteria</taxon>
        <taxon>Pseudomonadati</taxon>
        <taxon>Pseudomonadota</taxon>
        <taxon>Gammaproteobacteria</taxon>
        <taxon>Pseudomonadales</taxon>
        <taxon>Pseudomonadaceae</taxon>
        <taxon>Zestomonas</taxon>
    </lineage>
</organism>
<dbReference type="Gene3D" id="3.90.550.10">
    <property type="entry name" value="Spore Coat Polysaccharide Biosynthesis Protein SpsA, Chain A"/>
    <property type="match status" value="2"/>
</dbReference>
<keyword evidence="3" id="KW-1185">Reference proteome</keyword>
<reference evidence="2 3" key="1">
    <citation type="submission" date="2020-08" db="EMBL/GenBank/DDBJ databases">
        <authorList>
            <person name="Criscuolo A."/>
        </authorList>
    </citation>
    <scope>NUCLEOTIDE SEQUENCE [LARGE SCALE GENOMIC DNA]</scope>
    <source>
        <strain evidence="2">CIP111764</strain>
    </source>
</reference>
<dbReference type="Proteomes" id="UP000583387">
    <property type="component" value="Unassembled WGS sequence"/>
</dbReference>
<dbReference type="RefSeq" id="WP_187672561.1">
    <property type="nucleotide sequence ID" value="NZ_CAJFCI010000071.1"/>
</dbReference>
<gene>
    <name evidence="2" type="ORF">PSEWESI4_03555</name>
</gene>
<dbReference type="EMBL" id="CAJFCI010000071">
    <property type="protein sequence ID" value="CAD5109259.1"/>
    <property type="molecule type" value="Genomic_DNA"/>
</dbReference>
<name>A0A7U7EQC6_9GAMM</name>
<feature type="domain" description="Glycosyltransferase 2-like" evidence="1">
    <location>
        <begin position="573"/>
        <end position="702"/>
    </location>
</feature>
<evidence type="ECO:0000313" key="2">
    <source>
        <dbReference type="EMBL" id="CAD5109259.1"/>
    </source>
</evidence>